<proteinExistence type="predicted"/>
<comment type="caution">
    <text evidence="5">The sequence shown here is derived from an EMBL/GenBank/DDBJ whole genome shotgun (WGS) entry which is preliminary data.</text>
</comment>
<dbReference type="FunFam" id="2.60.120.290:FF:000058">
    <property type="entry name" value="CUB domaincontaining protein"/>
    <property type="match status" value="1"/>
</dbReference>
<dbReference type="EMBL" id="NCKU01005746">
    <property type="protein sequence ID" value="RWS04204.1"/>
    <property type="molecule type" value="Genomic_DNA"/>
</dbReference>
<reference evidence="5" key="2">
    <citation type="submission" date="2018-11" db="EMBL/GenBank/DDBJ databases">
        <title>Trombidioid mite genomics.</title>
        <authorList>
            <person name="Dong X."/>
        </authorList>
    </citation>
    <scope>NUCLEOTIDE SEQUENCE</scope>
    <source>
        <strain evidence="5">UoL-WK</strain>
    </source>
</reference>
<dbReference type="PANTHER" id="PTHR47537">
    <property type="entry name" value="CUBILIN"/>
    <property type="match status" value="1"/>
</dbReference>
<dbReference type="InterPro" id="IPR035914">
    <property type="entry name" value="Sperma_CUB_dom_sf"/>
</dbReference>
<dbReference type="Pfam" id="PF00431">
    <property type="entry name" value="CUB"/>
    <property type="match status" value="1"/>
</dbReference>
<dbReference type="SUPFAM" id="SSF49854">
    <property type="entry name" value="Spermadhesin, CUB domain"/>
    <property type="match status" value="1"/>
</dbReference>
<evidence type="ECO:0000313" key="6">
    <source>
        <dbReference type="Proteomes" id="UP000285301"/>
    </source>
</evidence>
<dbReference type="InterPro" id="IPR053207">
    <property type="entry name" value="Non-NMDA_GluR_Accessory"/>
</dbReference>
<dbReference type="GO" id="GO:0005886">
    <property type="term" value="C:plasma membrane"/>
    <property type="evidence" value="ECO:0007669"/>
    <property type="project" value="TreeGrafter"/>
</dbReference>
<name>A0A3S4QJD8_9ACAR</name>
<organism evidence="5 6">
    <name type="scientific">Dinothrombium tinctorium</name>
    <dbReference type="NCBI Taxonomy" id="1965070"/>
    <lineage>
        <taxon>Eukaryota</taxon>
        <taxon>Metazoa</taxon>
        <taxon>Ecdysozoa</taxon>
        <taxon>Arthropoda</taxon>
        <taxon>Chelicerata</taxon>
        <taxon>Arachnida</taxon>
        <taxon>Acari</taxon>
        <taxon>Acariformes</taxon>
        <taxon>Trombidiformes</taxon>
        <taxon>Prostigmata</taxon>
        <taxon>Anystina</taxon>
        <taxon>Parasitengona</taxon>
        <taxon>Trombidioidea</taxon>
        <taxon>Trombidiidae</taxon>
        <taxon>Dinothrombium</taxon>
    </lineage>
</organism>
<gene>
    <name evidence="5" type="ORF">B4U79_03472</name>
    <name evidence="4" type="ORF">B4U79_03733</name>
</gene>
<evidence type="ECO:0000259" key="3">
    <source>
        <dbReference type="PROSITE" id="PS01180"/>
    </source>
</evidence>
<dbReference type="SMART" id="SM00042">
    <property type="entry name" value="CUB"/>
    <property type="match status" value="1"/>
</dbReference>
<feature type="non-terminal residue" evidence="5">
    <location>
        <position position="265"/>
    </location>
</feature>
<dbReference type="PANTHER" id="PTHR47537:SF2">
    <property type="entry name" value="CUBILIN"/>
    <property type="match status" value="1"/>
</dbReference>
<protein>
    <submittedName>
        <fullName evidence="5">Suppressor of lurcher protein 1-like protein</fullName>
    </submittedName>
</protein>
<evidence type="ECO:0000256" key="2">
    <source>
        <dbReference type="PROSITE-ProRule" id="PRU00059"/>
    </source>
</evidence>
<feature type="domain" description="CUB" evidence="3">
    <location>
        <begin position="103"/>
        <end position="221"/>
    </location>
</feature>
<sequence length="265" mass="29816">MFTEFSIYKPDGTLRDCDGADIVMVFITINGQKERVDNLCGEDLPQQLMSNGPSITVEFKSFLQSTQSSQTTQSPASKGFSAIYRFVTDFGITSGEQDPYSVCGFIFRSSERSNGTFTSPNYPGLYPRDTECHYFFYGNASEKVHITFAYFDVEGVSPCTTETASDYVEFSNYKSVDRKIPRHCGMKKPKTIESDGDFFRVTFKSNDRFDGTGFEAFYQFRSPEDAFNVKKIRGNLSFAKTSPSDAFLLATSLITAYFVRALTEC</sequence>
<dbReference type="InterPro" id="IPR000859">
    <property type="entry name" value="CUB_dom"/>
</dbReference>
<dbReference type="PROSITE" id="PS01180">
    <property type="entry name" value="CUB"/>
    <property type="match status" value="1"/>
</dbReference>
<dbReference type="OrthoDB" id="6369184at2759"/>
<reference evidence="5 6" key="1">
    <citation type="journal article" date="2018" name="Gigascience">
        <title>Genomes of trombidid mites reveal novel predicted allergens and laterally-transferred genes associated with secondary metabolism.</title>
        <authorList>
            <person name="Dong X."/>
            <person name="Chaisiri K."/>
            <person name="Xia D."/>
            <person name="Armstrong S.D."/>
            <person name="Fang Y."/>
            <person name="Donnelly M.J."/>
            <person name="Kadowaki T."/>
            <person name="McGarry J.W."/>
            <person name="Darby A.C."/>
            <person name="Makepeace B.L."/>
        </authorList>
    </citation>
    <scope>NUCLEOTIDE SEQUENCE [LARGE SCALE GENOMIC DNA]</scope>
    <source>
        <strain evidence="5">UoL-WK</strain>
    </source>
</reference>
<dbReference type="AlphaFoldDB" id="A0A3S4QJD8"/>
<dbReference type="Proteomes" id="UP000285301">
    <property type="component" value="Unassembled WGS sequence"/>
</dbReference>
<keyword evidence="1" id="KW-1015">Disulfide bond</keyword>
<dbReference type="EMBL" id="NCKU01005722">
    <property type="protein sequence ID" value="RWS04225.1"/>
    <property type="molecule type" value="Genomic_DNA"/>
</dbReference>
<keyword evidence="6" id="KW-1185">Reference proteome</keyword>
<comment type="caution">
    <text evidence="2">Lacks conserved residue(s) required for the propagation of feature annotation.</text>
</comment>
<dbReference type="STRING" id="1965070.A0A3S4QJD8"/>
<accession>A0A3S4QJD8</accession>
<dbReference type="CDD" id="cd00041">
    <property type="entry name" value="CUB"/>
    <property type="match status" value="1"/>
</dbReference>
<evidence type="ECO:0000313" key="5">
    <source>
        <dbReference type="EMBL" id="RWS04225.1"/>
    </source>
</evidence>
<dbReference type="Gene3D" id="2.60.120.290">
    <property type="entry name" value="Spermadhesin, CUB domain"/>
    <property type="match status" value="2"/>
</dbReference>
<evidence type="ECO:0000313" key="4">
    <source>
        <dbReference type="EMBL" id="RWS04204.1"/>
    </source>
</evidence>
<evidence type="ECO:0000256" key="1">
    <source>
        <dbReference type="ARBA" id="ARBA00023157"/>
    </source>
</evidence>